<evidence type="ECO:0000256" key="6">
    <source>
        <dbReference type="SAM" id="Phobius"/>
    </source>
</evidence>
<dbReference type="Pfam" id="PF02653">
    <property type="entry name" value="BPD_transp_2"/>
    <property type="match status" value="1"/>
</dbReference>
<keyword evidence="4 6" id="KW-1133">Transmembrane helix</keyword>
<dbReference type="InterPro" id="IPR001851">
    <property type="entry name" value="ABC_transp_permease"/>
</dbReference>
<evidence type="ECO:0000256" key="3">
    <source>
        <dbReference type="ARBA" id="ARBA00022692"/>
    </source>
</evidence>
<name>A0ABU4HXY3_9ACTN</name>
<dbReference type="PANTHER" id="PTHR32196:SF72">
    <property type="entry name" value="RIBOSE IMPORT PERMEASE PROTEIN RBSC"/>
    <property type="match status" value="1"/>
</dbReference>
<feature type="transmembrane region" description="Helical" evidence="6">
    <location>
        <begin position="227"/>
        <end position="248"/>
    </location>
</feature>
<gene>
    <name evidence="7" type="ORF">R7226_23510</name>
</gene>
<dbReference type="RefSeq" id="WP_318599799.1">
    <property type="nucleotide sequence ID" value="NZ_JAWSTH010000083.1"/>
</dbReference>
<protein>
    <submittedName>
        <fullName evidence="7">ABC transporter permease</fullName>
    </submittedName>
</protein>
<reference evidence="7 8" key="2">
    <citation type="submission" date="2023-10" db="EMBL/GenBank/DDBJ databases">
        <authorList>
            <person name="Han X.F."/>
        </authorList>
    </citation>
    <scope>NUCLEOTIDE SEQUENCE [LARGE SCALE GENOMIC DNA]</scope>
    <source>
        <strain evidence="7 8">KCTC 39840</strain>
    </source>
</reference>
<dbReference type="Proteomes" id="UP001284601">
    <property type="component" value="Unassembled WGS sequence"/>
</dbReference>
<dbReference type="CDD" id="cd06579">
    <property type="entry name" value="TM_PBP1_transp_AraH_like"/>
    <property type="match status" value="1"/>
</dbReference>
<organism evidence="7 8">
    <name type="scientific">Conexibacter stalactiti</name>
    <dbReference type="NCBI Taxonomy" id="1940611"/>
    <lineage>
        <taxon>Bacteria</taxon>
        <taxon>Bacillati</taxon>
        <taxon>Actinomycetota</taxon>
        <taxon>Thermoleophilia</taxon>
        <taxon>Solirubrobacterales</taxon>
        <taxon>Conexibacteraceae</taxon>
        <taxon>Conexibacter</taxon>
    </lineage>
</organism>
<sequence>MSAVDSLTAPSAARRGPLAALRRLGPTGSHVAALAVVLLVVIVVASLLSETFLTSDNLLNVARQVAVLGILAGATTLLMVSGGIDLSIGACASLCGVIAAKMLTGGDSATLAVLAVLAIGMGVGLLNGIAIVVSNAPPLILTLGTMSILEGFSQATTNAETIPVSNFGWLGAATLAGIPMPAFVAGLVLVACGLLLRFTRLGRDALAIGGNEHASFVAGIGIRRVKVALYVIAGGLAALAGLVLVSRVGAASPMGGVGLELQAVAAVVIGGASLAGGRGSVAGTVLGVVLLGVITNVLNLLNVQTYYQSVATGAVIAIAVMSGQAGTRWRSDRAGGH</sequence>
<keyword evidence="8" id="KW-1185">Reference proteome</keyword>
<comment type="caution">
    <text evidence="7">The sequence shown here is derived from an EMBL/GenBank/DDBJ whole genome shotgun (WGS) entry which is preliminary data.</text>
</comment>
<feature type="transmembrane region" description="Helical" evidence="6">
    <location>
        <begin position="31"/>
        <end position="49"/>
    </location>
</feature>
<dbReference type="EMBL" id="JAWSTH010000083">
    <property type="protein sequence ID" value="MDW5597335.1"/>
    <property type="molecule type" value="Genomic_DNA"/>
</dbReference>
<evidence type="ECO:0000256" key="2">
    <source>
        <dbReference type="ARBA" id="ARBA00022475"/>
    </source>
</evidence>
<evidence type="ECO:0000313" key="8">
    <source>
        <dbReference type="Proteomes" id="UP001284601"/>
    </source>
</evidence>
<feature type="transmembrane region" description="Helical" evidence="6">
    <location>
        <begin position="167"/>
        <end position="196"/>
    </location>
</feature>
<feature type="transmembrane region" description="Helical" evidence="6">
    <location>
        <begin position="281"/>
        <end position="300"/>
    </location>
</feature>
<feature type="transmembrane region" description="Helical" evidence="6">
    <location>
        <begin position="111"/>
        <end position="133"/>
    </location>
</feature>
<keyword evidence="3 6" id="KW-0812">Transmembrane</keyword>
<dbReference type="PANTHER" id="PTHR32196">
    <property type="entry name" value="ABC TRANSPORTER PERMEASE PROTEIN YPHD-RELATED-RELATED"/>
    <property type="match status" value="1"/>
</dbReference>
<comment type="subcellular location">
    <subcellularLocation>
        <location evidence="1">Cell membrane</location>
        <topology evidence="1">Multi-pass membrane protein</topology>
    </subcellularLocation>
</comment>
<evidence type="ECO:0000313" key="7">
    <source>
        <dbReference type="EMBL" id="MDW5597335.1"/>
    </source>
</evidence>
<reference evidence="8" key="1">
    <citation type="submission" date="2023-07" db="EMBL/GenBank/DDBJ databases">
        <title>Conexibacter stalactiti sp. nov., isolated from stalactites in a lava cave and emended description of the genus Conexibacter.</title>
        <authorList>
            <person name="Lee S.D."/>
        </authorList>
    </citation>
    <scope>NUCLEOTIDE SEQUENCE [LARGE SCALE GENOMIC DNA]</scope>
    <source>
        <strain evidence="8">KCTC 39840</strain>
    </source>
</reference>
<evidence type="ECO:0000256" key="1">
    <source>
        <dbReference type="ARBA" id="ARBA00004651"/>
    </source>
</evidence>
<proteinExistence type="predicted"/>
<feature type="transmembrane region" description="Helical" evidence="6">
    <location>
        <begin position="61"/>
        <end position="80"/>
    </location>
</feature>
<evidence type="ECO:0000256" key="5">
    <source>
        <dbReference type="ARBA" id="ARBA00023136"/>
    </source>
</evidence>
<keyword evidence="5 6" id="KW-0472">Membrane</keyword>
<evidence type="ECO:0000256" key="4">
    <source>
        <dbReference type="ARBA" id="ARBA00022989"/>
    </source>
</evidence>
<accession>A0ABU4HXY3</accession>
<keyword evidence="2" id="KW-1003">Cell membrane</keyword>